<dbReference type="Gene3D" id="1.10.510.10">
    <property type="entry name" value="Transferase(Phosphotransferase) domain 1"/>
    <property type="match status" value="1"/>
</dbReference>
<dbReference type="EC" id="2.7.11.1" evidence="1"/>
<dbReference type="OrthoDB" id="137117at2"/>
<dbReference type="PANTHER" id="PTHR24363">
    <property type="entry name" value="SERINE/THREONINE PROTEIN KINASE"/>
    <property type="match status" value="1"/>
</dbReference>
<keyword evidence="4" id="KW-0808">Transferase</keyword>
<keyword evidence="7" id="KW-0067">ATP-binding</keyword>
<keyword evidence="6 11" id="KW-0418">Kinase</keyword>
<reference evidence="12" key="1">
    <citation type="submission" date="2015-07" db="EMBL/GenBank/DDBJ databases">
        <authorList>
            <person name="Urmite Genomes"/>
        </authorList>
    </citation>
    <scope>NUCLEOTIDE SEQUENCE [LARGE SCALE GENOMIC DNA]</scope>
    <source>
        <strain evidence="12">type strain: ATCC 49404</strain>
    </source>
</reference>
<evidence type="ECO:0000256" key="4">
    <source>
        <dbReference type="ARBA" id="ARBA00022679"/>
    </source>
</evidence>
<evidence type="ECO:0000256" key="1">
    <source>
        <dbReference type="ARBA" id="ARBA00012513"/>
    </source>
</evidence>
<comment type="catalytic activity">
    <reaction evidence="8">
        <text>L-threonyl-[protein] + ATP = O-phospho-L-threonyl-[protein] + ADP + H(+)</text>
        <dbReference type="Rhea" id="RHEA:46608"/>
        <dbReference type="Rhea" id="RHEA-COMP:11060"/>
        <dbReference type="Rhea" id="RHEA-COMP:11605"/>
        <dbReference type="ChEBI" id="CHEBI:15378"/>
        <dbReference type="ChEBI" id="CHEBI:30013"/>
        <dbReference type="ChEBI" id="CHEBI:30616"/>
        <dbReference type="ChEBI" id="CHEBI:61977"/>
        <dbReference type="ChEBI" id="CHEBI:456216"/>
        <dbReference type="EC" id="2.7.11.1"/>
    </reaction>
</comment>
<evidence type="ECO:0000313" key="12">
    <source>
        <dbReference type="Proteomes" id="UP000199147"/>
    </source>
</evidence>
<organism evidence="11 12">
    <name type="scientific">Mycolicibacterium neworleansense</name>
    <dbReference type="NCBI Taxonomy" id="146018"/>
    <lineage>
        <taxon>Bacteria</taxon>
        <taxon>Bacillati</taxon>
        <taxon>Actinomycetota</taxon>
        <taxon>Actinomycetes</taxon>
        <taxon>Mycobacteriales</taxon>
        <taxon>Mycobacteriaceae</taxon>
        <taxon>Mycolicibacterium</taxon>
    </lineage>
</organism>
<evidence type="ECO:0000256" key="8">
    <source>
        <dbReference type="ARBA" id="ARBA00047899"/>
    </source>
</evidence>
<gene>
    <name evidence="11" type="ORF">BN2156_00886</name>
</gene>
<keyword evidence="3 11" id="KW-0723">Serine/threonine-protein kinase</keyword>
<evidence type="ECO:0000256" key="5">
    <source>
        <dbReference type="ARBA" id="ARBA00022741"/>
    </source>
</evidence>
<keyword evidence="5" id="KW-0547">Nucleotide-binding</keyword>
<evidence type="ECO:0000256" key="6">
    <source>
        <dbReference type="ARBA" id="ARBA00022777"/>
    </source>
</evidence>
<dbReference type="PROSITE" id="PS50011">
    <property type="entry name" value="PROTEIN_KINASE_DOM"/>
    <property type="match status" value="1"/>
</dbReference>
<dbReference type="InterPro" id="IPR031634">
    <property type="entry name" value="PknG_rubred"/>
</dbReference>
<dbReference type="Gene3D" id="3.30.200.20">
    <property type="entry name" value="Phosphorylase Kinase, domain 1"/>
    <property type="match status" value="1"/>
</dbReference>
<dbReference type="Proteomes" id="UP000199147">
    <property type="component" value="Unassembled WGS sequence"/>
</dbReference>
<dbReference type="FunFam" id="1.10.510.10:FF:000306">
    <property type="entry name" value="Serine/threonine protein kinase"/>
    <property type="match status" value="1"/>
</dbReference>
<dbReference type="PROSITE" id="PS00108">
    <property type="entry name" value="PROTEIN_KINASE_ST"/>
    <property type="match status" value="1"/>
</dbReference>
<dbReference type="Pfam" id="PF16918">
    <property type="entry name" value="PknG_TPR"/>
    <property type="match status" value="2"/>
</dbReference>
<sequence length="656" mass="71259">MARDEGTRAVLVTESAPVKVEGTRPRLRTGHRRIGDGLVEIPIREDIEPASAILTNPVVAESKRECGGCGRPVGRGTAGEPGPSEGVCPHCGTLFSFSPQLETGELVAGQYEVQGCIAHGGVGWIYLAIDRNVSDRWVVLKGLLQPGAQQAQAIVVAERQFLAMVNHPGIVKIYNFVEHPGFDGRPVGYIVMEYIGGTTLEAILATQQGMMPVEQALGYLLDVMPALSYLHSLGLVYNDLKPDNIMLTEDNIELIDMGAVSGIGDFGYIYGTKGFQAPEIVRTGPTVASDVYTVGRTLAKLTVDLAGDRHAESLPARDEVPLFERYESFYRLLVRATNPRPAQRFSSIDELAGQCRGVLHEILAEQTGAPSPWTSTLFGTTRSTCGADLALQRTDLLVDGRRRTVRLDPRDVARALPKPVTAEESDDDWREDWDEGMTALEGGDPGSALICFERVVGLLPGEAAPKLAAAASAELQLDAGGAPDAERLRASAERYYRTLWRTDPSMVNAAFGLARLLAGRGDRAGAIAVLDQVPVTSRHYGEAHLTSVVMMLDGRACAEITEADLRDAARRVGRLAETEPRGLQIRALVLGTALDWLRAGGEASSDDPIFGYPFDQWGLRRGIEEALRELARRSPRRRHRYTLVDVANAIRPPSWL</sequence>
<evidence type="ECO:0000256" key="9">
    <source>
        <dbReference type="ARBA" id="ARBA00048679"/>
    </source>
</evidence>
<dbReference type="CDD" id="cd14014">
    <property type="entry name" value="STKc_PknB_like"/>
    <property type="match status" value="1"/>
</dbReference>
<dbReference type="AlphaFoldDB" id="A0A0H5RJ54"/>
<evidence type="ECO:0000256" key="7">
    <source>
        <dbReference type="ARBA" id="ARBA00022840"/>
    </source>
</evidence>
<dbReference type="RefSeq" id="WP_090510641.1">
    <property type="nucleotide sequence ID" value="NZ_CWKH01000001.1"/>
</dbReference>
<accession>A0A0H5RJ54</accession>
<name>A0A0H5RJ54_9MYCO</name>
<proteinExistence type="predicted"/>
<evidence type="ECO:0000313" key="11">
    <source>
        <dbReference type="EMBL" id="CRZ14038.1"/>
    </source>
</evidence>
<dbReference type="STRING" id="146018.BN2156_00886"/>
<evidence type="ECO:0000256" key="2">
    <source>
        <dbReference type="ARBA" id="ARBA00014676"/>
    </source>
</evidence>
<comment type="catalytic activity">
    <reaction evidence="9">
        <text>L-seryl-[protein] + ATP = O-phospho-L-seryl-[protein] + ADP + H(+)</text>
        <dbReference type="Rhea" id="RHEA:17989"/>
        <dbReference type="Rhea" id="RHEA-COMP:9863"/>
        <dbReference type="Rhea" id="RHEA-COMP:11604"/>
        <dbReference type="ChEBI" id="CHEBI:15378"/>
        <dbReference type="ChEBI" id="CHEBI:29999"/>
        <dbReference type="ChEBI" id="CHEBI:30616"/>
        <dbReference type="ChEBI" id="CHEBI:83421"/>
        <dbReference type="ChEBI" id="CHEBI:456216"/>
        <dbReference type="EC" id="2.7.11.1"/>
    </reaction>
</comment>
<dbReference type="Pfam" id="PF16919">
    <property type="entry name" value="PknG_rubred"/>
    <property type="match status" value="1"/>
</dbReference>
<evidence type="ECO:0000259" key="10">
    <source>
        <dbReference type="PROSITE" id="PS50011"/>
    </source>
</evidence>
<dbReference type="InterPro" id="IPR011009">
    <property type="entry name" value="Kinase-like_dom_sf"/>
</dbReference>
<dbReference type="Pfam" id="PF00069">
    <property type="entry name" value="Pkinase"/>
    <property type="match status" value="1"/>
</dbReference>
<dbReference type="EMBL" id="CWKH01000001">
    <property type="protein sequence ID" value="CRZ14038.1"/>
    <property type="molecule type" value="Genomic_DNA"/>
</dbReference>
<dbReference type="GO" id="GO:0005524">
    <property type="term" value="F:ATP binding"/>
    <property type="evidence" value="ECO:0007669"/>
    <property type="project" value="UniProtKB-KW"/>
</dbReference>
<dbReference type="SMART" id="SM00220">
    <property type="entry name" value="S_TKc"/>
    <property type="match status" value="1"/>
</dbReference>
<feature type="domain" description="Protein kinase" evidence="10">
    <location>
        <begin position="111"/>
        <end position="363"/>
    </location>
</feature>
<protein>
    <recommendedName>
        <fullName evidence="2">Serine/threonine-protein kinase PknG</fullName>
        <ecNumber evidence="1">2.7.11.1</ecNumber>
    </recommendedName>
</protein>
<dbReference type="SUPFAM" id="SSF48452">
    <property type="entry name" value="TPR-like"/>
    <property type="match status" value="1"/>
</dbReference>
<evidence type="ECO:0000256" key="3">
    <source>
        <dbReference type="ARBA" id="ARBA00022527"/>
    </source>
</evidence>
<dbReference type="InterPro" id="IPR000719">
    <property type="entry name" value="Prot_kinase_dom"/>
</dbReference>
<dbReference type="SUPFAM" id="SSF56112">
    <property type="entry name" value="Protein kinase-like (PK-like)"/>
    <property type="match status" value="1"/>
</dbReference>
<dbReference type="InterPro" id="IPR011990">
    <property type="entry name" value="TPR-like_helical_dom_sf"/>
</dbReference>
<dbReference type="PANTHER" id="PTHR24363:SF0">
    <property type="entry name" value="SERINE_THREONINE KINASE LIKE DOMAIN CONTAINING 1"/>
    <property type="match status" value="1"/>
</dbReference>
<dbReference type="InterPro" id="IPR008271">
    <property type="entry name" value="Ser/Thr_kinase_AS"/>
</dbReference>
<dbReference type="InterPro" id="IPR031636">
    <property type="entry name" value="PknG_TPR"/>
</dbReference>
<dbReference type="GO" id="GO:0004674">
    <property type="term" value="F:protein serine/threonine kinase activity"/>
    <property type="evidence" value="ECO:0007669"/>
    <property type="project" value="UniProtKB-KW"/>
</dbReference>
<dbReference type="Gene3D" id="1.25.40.10">
    <property type="entry name" value="Tetratricopeptide repeat domain"/>
    <property type="match status" value="2"/>
</dbReference>
<keyword evidence="12" id="KW-1185">Reference proteome</keyword>